<keyword evidence="9" id="KW-1185">Reference proteome</keyword>
<dbReference type="STRING" id="282301.A0A267DW54"/>
<dbReference type="GO" id="GO:0003677">
    <property type="term" value="F:DNA binding"/>
    <property type="evidence" value="ECO:0007669"/>
    <property type="project" value="UniProtKB-KW"/>
</dbReference>
<protein>
    <recommendedName>
        <fullName evidence="10">TATA box-binding protein-like 1</fullName>
    </recommendedName>
</protein>
<feature type="region of interest" description="Disordered" evidence="7">
    <location>
        <begin position="1"/>
        <end position="47"/>
    </location>
</feature>
<keyword evidence="6" id="KW-0539">Nucleus</keyword>
<dbReference type="GO" id="GO:0005634">
    <property type="term" value="C:nucleus"/>
    <property type="evidence" value="ECO:0007669"/>
    <property type="project" value="UniProtKB-SubCell"/>
</dbReference>
<gene>
    <name evidence="8" type="ORF">BOX15_Mlig001775g1</name>
</gene>
<dbReference type="InterPro" id="IPR012295">
    <property type="entry name" value="TBP_dom_sf"/>
</dbReference>
<feature type="region of interest" description="Disordered" evidence="7">
    <location>
        <begin position="290"/>
        <end position="325"/>
    </location>
</feature>
<feature type="region of interest" description="Disordered" evidence="7">
    <location>
        <begin position="341"/>
        <end position="389"/>
    </location>
</feature>
<comment type="caution">
    <text evidence="8">The sequence shown here is derived from an EMBL/GenBank/DDBJ whole genome shotgun (WGS) entry which is preliminary data.</text>
</comment>
<comment type="similarity">
    <text evidence="2">Belongs to the TBP family.</text>
</comment>
<evidence type="ECO:0000256" key="2">
    <source>
        <dbReference type="ARBA" id="ARBA00005560"/>
    </source>
</evidence>
<feature type="region of interest" description="Disordered" evidence="7">
    <location>
        <begin position="243"/>
        <end position="271"/>
    </location>
</feature>
<evidence type="ECO:0000313" key="8">
    <source>
        <dbReference type="EMBL" id="PAA53416.1"/>
    </source>
</evidence>
<dbReference type="PRINTS" id="PR00686">
    <property type="entry name" value="TIFACTORIID"/>
</dbReference>
<proteinExistence type="inferred from homology"/>
<feature type="compositionally biased region" description="Low complexity" evidence="7">
    <location>
        <begin position="243"/>
        <end position="257"/>
    </location>
</feature>
<dbReference type="PANTHER" id="PTHR10126">
    <property type="entry name" value="TATA-BOX BINDING PROTEIN"/>
    <property type="match status" value="1"/>
</dbReference>
<evidence type="ECO:0000256" key="7">
    <source>
        <dbReference type="SAM" id="MobiDB-lite"/>
    </source>
</evidence>
<dbReference type="CDD" id="cd00652">
    <property type="entry name" value="TBP_TLF"/>
    <property type="match status" value="1"/>
</dbReference>
<feature type="compositionally biased region" description="Low complexity" evidence="7">
    <location>
        <begin position="290"/>
        <end position="309"/>
    </location>
</feature>
<dbReference type="Pfam" id="PF00352">
    <property type="entry name" value="TBP"/>
    <property type="match status" value="2"/>
</dbReference>
<organism evidence="8 9">
    <name type="scientific">Macrostomum lignano</name>
    <dbReference type="NCBI Taxonomy" id="282301"/>
    <lineage>
        <taxon>Eukaryota</taxon>
        <taxon>Metazoa</taxon>
        <taxon>Spiralia</taxon>
        <taxon>Lophotrochozoa</taxon>
        <taxon>Platyhelminthes</taxon>
        <taxon>Rhabditophora</taxon>
        <taxon>Macrostomorpha</taxon>
        <taxon>Macrostomida</taxon>
        <taxon>Macrostomidae</taxon>
        <taxon>Macrostomum</taxon>
    </lineage>
</organism>
<dbReference type="InterPro" id="IPR000814">
    <property type="entry name" value="TBP"/>
</dbReference>
<feature type="non-terminal residue" evidence="8">
    <location>
        <position position="1"/>
    </location>
</feature>
<evidence type="ECO:0000256" key="4">
    <source>
        <dbReference type="ARBA" id="ARBA00023125"/>
    </source>
</evidence>
<reference evidence="8 9" key="1">
    <citation type="submission" date="2017-06" db="EMBL/GenBank/DDBJ databases">
        <title>A platform for efficient transgenesis in Macrostomum lignano, a flatworm model organism for stem cell research.</title>
        <authorList>
            <person name="Berezikov E."/>
        </authorList>
    </citation>
    <scope>NUCLEOTIDE SEQUENCE [LARGE SCALE GENOMIC DNA]</scope>
    <source>
        <strain evidence="8">DV1</strain>
        <tissue evidence="8">Whole organism</tissue>
    </source>
</reference>
<feature type="compositionally biased region" description="Low complexity" evidence="7">
    <location>
        <begin position="377"/>
        <end position="389"/>
    </location>
</feature>
<comment type="subcellular location">
    <subcellularLocation>
        <location evidence="1">Nucleus</location>
    </subcellularLocation>
</comment>
<dbReference type="Gene3D" id="3.30.310.10">
    <property type="entry name" value="TATA-Binding Protein"/>
    <property type="match status" value="2"/>
</dbReference>
<dbReference type="GO" id="GO:0006352">
    <property type="term" value="P:DNA-templated transcription initiation"/>
    <property type="evidence" value="ECO:0007669"/>
    <property type="project" value="InterPro"/>
</dbReference>
<dbReference type="FunFam" id="3.30.310.10:FF:000005">
    <property type="entry name" value="TATA box-binding protein-like 1"/>
    <property type="match status" value="1"/>
</dbReference>
<keyword evidence="3" id="KW-0805">Transcription regulation</keyword>
<evidence type="ECO:0000256" key="6">
    <source>
        <dbReference type="ARBA" id="ARBA00023242"/>
    </source>
</evidence>
<dbReference type="SUPFAM" id="SSF55945">
    <property type="entry name" value="TATA-box binding protein-like"/>
    <property type="match status" value="2"/>
</dbReference>
<keyword evidence="4" id="KW-0238">DNA-binding</keyword>
<dbReference type="AlphaFoldDB" id="A0A267DW54"/>
<evidence type="ECO:0008006" key="10">
    <source>
        <dbReference type="Google" id="ProtNLM"/>
    </source>
</evidence>
<evidence type="ECO:0000313" key="9">
    <source>
        <dbReference type="Proteomes" id="UP000215902"/>
    </source>
</evidence>
<sequence length="389" mass="41305">LLRMSSALCDRSAGPRPYRQQQDQEKQQEAASSGAGPSGSGSGESSTGYRDITVTLHNVVSCFSTQCHLNLKKIALDGLDVEYKPETYMVTMRLRKPYCVASIRSSGKIFVAGSASELDSRRGARRIARRIQKIGFPCRFSNFRITNVHATCELPFLVRLPGIADELPQMADYEPELHPALNLRFKDIRVLAKVFATGSVVFTGPCTRSIDEAVVRLYPICCRHKSTNKSDIERRDCVASVRGRAAPPARPPASGVGVSVGGSGGATIGRPSAAKRRRLVAANAGVGAASSSSASASTGGSVAGRASAAAKRRRRQQQSDDVFADLNLGEEDRQVLRLLLADGKPAKKRGRTAAAGRAASAGGGSSLLSDLEDNDDFGSMSDSSSSDDL</sequence>
<accession>A0A267DW54</accession>
<dbReference type="Proteomes" id="UP000215902">
    <property type="component" value="Unassembled WGS sequence"/>
</dbReference>
<dbReference type="OrthoDB" id="2127950at2759"/>
<feature type="compositionally biased region" description="Gly residues" evidence="7">
    <location>
        <begin position="258"/>
        <end position="267"/>
    </location>
</feature>
<keyword evidence="5" id="KW-0804">Transcription</keyword>
<evidence type="ECO:0000256" key="3">
    <source>
        <dbReference type="ARBA" id="ARBA00023015"/>
    </source>
</evidence>
<dbReference type="EMBL" id="NIVC01003090">
    <property type="protein sequence ID" value="PAA53416.1"/>
    <property type="molecule type" value="Genomic_DNA"/>
</dbReference>
<evidence type="ECO:0000256" key="1">
    <source>
        <dbReference type="ARBA" id="ARBA00004123"/>
    </source>
</evidence>
<name>A0A267DW54_9PLAT</name>
<evidence type="ECO:0000256" key="5">
    <source>
        <dbReference type="ARBA" id="ARBA00023163"/>
    </source>
</evidence>